<evidence type="ECO:0000313" key="1">
    <source>
        <dbReference type="EMBL" id="AIF12206.1"/>
    </source>
</evidence>
<protein>
    <submittedName>
        <fullName evidence="1">Uncharacterized protein</fullName>
    </submittedName>
</protein>
<dbReference type="EMBL" id="KF900939">
    <property type="protein sequence ID" value="AIF12206.1"/>
    <property type="molecule type" value="Genomic_DNA"/>
</dbReference>
<name>A0A075H6X9_9ARCH</name>
<organism evidence="1">
    <name type="scientific">uncultured marine thaumarchaeote KM3_54_G11</name>
    <dbReference type="NCBI Taxonomy" id="1456193"/>
    <lineage>
        <taxon>Archaea</taxon>
        <taxon>Nitrososphaerota</taxon>
        <taxon>environmental samples</taxon>
    </lineage>
</organism>
<sequence length="89" mass="10553">MLSSQDLVNIIRRRKSFMKLFLDFEPCVECKEMMNELASEEMLFADDETRADISAKFLRHLTYNHNEVVKAVMSEVKSQKRSPEFDLYK</sequence>
<dbReference type="AlphaFoldDB" id="A0A075H6X9"/>
<accession>A0A075H6X9</accession>
<proteinExistence type="predicted"/>
<reference evidence="1" key="1">
    <citation type="journal article" date="2014" name="Genome Biol. Evol.">
        <title>Pangenome evidence for extensive interdomain horizontal transfer affecting lineage core and shell genes in uncultured planktonic thaumarchaeota and euryarchaeota.</title>
        <authorList>
            <person name="Deschamps P."/>
            <person name="Zivanovic Y."/>
            <person name="Moreira D."/>
            <person name="Rodriguez-Valera F."/>
            <person name="Lopez-Garcia P."/>
        </authorList>
    </citation>
    <scope>NUCLEOTIDE SEQUENCE</scope>
</reference>